<feature type="transmembrane region" description="Helical" evidence="2">
    <location>
        <begin position="385"/>
        <end position="406"/>
    </location>
</feature>
<protein>
    <submittedName>
        <fullName evidence="3">Uncharacterized protein</fullName>
    </submittedName>
</protein>
<dbReference type="Gene3D" id="1.20.1250.20">
    <property type="entry name" value="MFS general substrate transporter like domains"/>
    <property type="match status" value="1"/>
</dbReference>
<dbReference type="InterPro" id="IPR036259">
    <property type="entry name" value="MFS_trans_sf"/>
</dbReference>
<feature type="compositionally biased region" description="Basic residues" evidence="1">
    <location>
        <begin position="417"/>
        <end position="429"/>
    </location>
</feature>
<dbReference type="SUPFAM" id="SSF103473">
    <property type="entry name" value="MFS general substrate transporter"/>
    <property type="match status" value="1"/>
</dbReference>
<feature type="transmembrane region" description="Helical" evidence="2">
    <location>
        <begin position="48"/>
        <end position="70"/>
    </location>
</feature>
<dbReference type="STRING" id="169765.AWC15_07395"/>
<name>A0A1X1XR90_9MYCO</name>
<evidence type="ECO:0000313" key="4">
    <source>
        <dbReference type="Proteomes" id="UP000466396"/>
    </source>
</evidence>
<feature type="transmembrane region" description="Helical" evidence="2">
    <location>
        <begin position="147"/>
        <end position="170"/>
    </location>
</feature>
<keyword evidence="2" id="KW-0472">Membrane</keyword>
<gene>
    <name evidence="3" type="ORF">MLAC_32990</name>
</gene>
<reference evidence="3 4" key="1">
    <citation type="journal article" date="2019" name="Emerg. Microbes Infect.">
        <title>Comprehensive subspecies identification of 175 nontuberculous mycobacteria species based on 7547 genomic profiles.</title>
        <authorList>
            <person name="Matsumoto Y."/>
            <person name="Kinjo T."/>
            <person name="Motooka D."/>
            <person name="Nabeya D."/>
            <person name="Jung N."/>
            <person name="Uechi K."/>
            <person name="Horii T."/>
            <person name="Iida T."/>
            <person name="Fujita J."/>
            <person name="Nakamura S."/>
        </authorList>
    </citation>
    <scope>NUCLEOTIDE SEQUENCE [LARGE SCALE GENOMIC DNA]</scope>
    <source>
        <strain evidence="3 4">JCM 15657</strain>
    </source>
</reference>
<dbReference type="AlphaFoldDB" id="A0A1X1XR90"/>
<feature type="transmembrane region" description="Helical" evidence="2">
    <location>
        <begin position="235"/>
        <end position="254"/>
    </location>
</feature>
<keyword evidence="2" id="KW-1133">Transmembrane helix</keyword>
<feature type="transmembrane region" description="Helical" evidence="2">
    <location>
        <begin position="322"/>
        <end position="344"/>
    </location>
</feature>
<evidence type="ECO:0000313" key="3">
    <source>
        <dbReference type="EMBL" id="BBX98005.1"/>
    </source>
</evidence>
<evidence type="ECO:0000256" key="2">
    <source>
        <dbReference type="SAM" id="Phobius"/>
    </source>
</evidence>
<organism evidence="3 4">
    <name type="scientific">Mycobacterium lacus</name>
    <dbReference type="NCBI Taxonomy" id="169765"/>
    <lineage>
        <taxon>Bacteria</taxon>
        <taxon>Bacillati</taxon>
        <taxon>Actinomycetota</taxon>
        <taxon>Actinomycetes</taxon>
        <taxon>Mycobacteriales</taxon>
        <taxon>Mycobacteriaceae</taxon>
        <taxon>Mycobacterium</taxon>
    </lineage>
</organism>
<feature type="transmembrane region" description="Helical" evidence="2">
    <location>
        <begin position="260"/>
        <end position="280"/>
    </location>
</feature>
<evidence type="ECO:0000256" key="1">
    <source>
        <dbReference type="SAM" id="MobiDB-lite"/>
    </source>
</evidence>
<feature type="transmembrane region" description="Helical" evidence="2">
    <location>
        <begin position="82"/>
        <end position="106"/>
    </location>
</feature>
<feature type="transmembrane region" description="Helical" evidence="2">
    <location>
        <begin position="182"/>
        <end position="203"/>
    </location>
</feature>
<feature type="transmembrane region" description="Helical" evidence="2">
    <location>
        <begin position="112"/>
        <end position="135"/>
    </location>
</feature>
<dbReference type="OrthoDB" id="4703698at2"/>
<feature type="transmembrane region" description="Helical" evidence="2">
    <location>
        <begin position="356"/>
        <end position="379"/>
    </location>
</feature>
<sequence length="438" mass="45948">MPVSLEPEAAARKQPFGQLLTQGTLYTAGTQLSNGAVVLPFICAHERIAWAAALLFPAYSIGSIVGNSASPAILQRVGRLRHLLLAASAATTATLYFLLAIIPWSGVHMGTVFLLTSAAGGVVVAVASVAYADMISNKLSASRRGELLLAQGAIGSVLATGVILLAVPVLARGDEVAYHRDLLWLGATGLAASAIAAVFVGPVRSVSVTTRMRLRDTYRQGFAVARSQPWFRRYAVTYLLFLPVSMGTTFYSLRTARQGGTLHVLVVLSSVGLVIGSALWRKVYRLHGVRGMLLGSALLSAAAAALSIVAEWCGQWFHTWAYGTVFSLATVSAQAVFAAAISWISVSAPEQHRGTLIGFGSTLVAIESAVLGAGFGAIAQIHTTSWPVVVMLVLAVVAGLAALGAPQSGRRAEVNRRQRSVKCSGRSRSKPSMALATL</sequence>
<feature type="transmembrane region" description="Helical" evidence="2">
    <location>
        <begin position="292"/>
        <end position="310"/>
    </location>
</feature>
<keyword evidence="4" id="KW-1185">Reference proteome</keyword>
<dbReference type="Proteomes" id="UP000466396">
    <property type="component" value="Chromosome"/>
</dbReference>
<accession>A0A1X1XR90</accession>
<dbReference type="EMBL" id="AP022581">
    <property type="protein sequence ID" value="BBX98005.1"/>
    <property type="molecule type" value="Genomic_DNA"/>
</dbReference>
<proteinExistence type="predicted"/>
<feature type="region of interest" description="Disordered" evidence="1">
    <location>
        <begin position="413"/>
        <end position="438"/>
    </location>
</feature>
<dbReference type="KEGG" id="mlj:MLAC_32990"/>
<dbReference type="RefSeq" id="WP_085162486.1">
    <property type="nucleotide sequence ID" value="NZ_AP022581.1"/>
</dbReference>
<keyword evidence="2" id="KW-0812">Transmembrane</keyword>